<dbReference type="Proteomes" id="UP001227268">
    <property type="component" value="Unassembled WGS sequence"/>
</dbReference>
<dbReference type="EMBL" id="JASBWT010000016">
    <property type="protein sequence ID" value="KAJ9097584.1"/>
    <property type="molecule type" value="Genomic_DNA"/>
</dbReference>
<evidence type="ECO:0000313" key="2">
    <source>
        <dbReference type="Proteomes" id="UP001227268"/>
    </source>
</evidence>
<comment type="caution">
    <text evidence="1">The sequence shown here is derived from an EMBL/GenBank/DDBJ whole genome shotgun (WGS) entry which is preliminary data.</text>
</comment>
<keyword evidence="2" id="KW-1185">Reference proteome</keyword>
<protein>
    <submittedName>
        <fullName evidence="1">Uncharacterized protein</fullName>
    </submittedName>
</protein>
<name>A0ACC2VDW4_9TREE</name>
<accession>A0ACC2VDW4</accession>
<proteinExistence type="predicted"/>
<evidence type="ECO:0000313" key="1">
    <source>
        <dbReference type="EMBL" id="KAJ9097584.1"/>
    </source>
</evidence>
<gene>
    <name evidence="1" type="ORF">QFC21_004618</name>
</gene>
<reference evidence="1" key="1">
    <citation type="submission" date="2023-04" db="EMBL/GenBank/DDBJ databases">
        <title>Draft Genome sequencing of Naganishia species isolated from polar environments using Oxford Nanopore Technology.</title>
        <authorList>
            <person name="Leo P."/>
            <person name="Venkateswaran K."/>
        </authorList>
    </citation>
    <scope>NUCLEOTIDE SEQUENCE</scope>
    <source>
        <strain evidence="1">MNA-CCFEE 5423</strain>
    </source>
</reference>
<sequence length="387" mass="42482">MKAASDYLSPRSLVEIDVRIKRQEVPFFLRMAVTKEYKSCESGNMATQEQFARGKPKDVLKLVKDAPVPRPAVDEVLVKVHSAALNPLGPKLMSSVPFPIARYPIVPENDFAGVVVDPNGHREWKVGQEVIGSYVQIFDKLRKGQGVLAEYANISTKFIIPKPPNVPFSQAAGLPIVGMTAYEGMFTRGKLTAGQRVFINGGSSSVGAMAIQIAKQQGATVVTSCSAGKIDFVKDLGADVVLDYQVSPLPFQLAKQEPFDLIMDCIGTIPVYRNCAKYLKPNRPYIAVGIDLHGLSTLQTMKAFLSIAASVALPAFLGGVPRTFGVFTMKYDEKALKEMADMLDKGILRVPIDSEYGWEKDDVMKAYDRQMSARAKGKIIIDMQREL</sequence>
<organism evidence="1 2">
    <name type="scientific">Naganishia friedmannii</name>
    <dbReference type="NCBI Taxonomy" id="89922"/>
    <lineage>
        <taxon>Eukaryota</taxon>
        <taxon>Fungi</taxon>
        <taxon>Dikarya</taxon>
        <taxon>Basidiomycota</taxon>
        <taxon>Agaricomycotina</taxon>
        <taxon>Tremellomycetes</taxon>
        <taxon>Filobasidiales</taxon>
        <taxon>Filobasidiaceae</taxon>
        <taxon>Naganishia</taxon>
    </lineage>
</organism>